<keyword evidence="1" id="KW-0472">Membrane</keyword>
<dbReference type="PANTHER" id="PTHR30024:SF43">
    <property type="entry name" value="BLL4572 PROTEIN"/>
    <property type="match status" value="1"/>
</dbReference>
<feature type="chain" id="PRO_5003628180" description="NitT/TauT family transport system substrate-binding protein" evidence="2">
    <location>
        <begin position="25"/>
        <end position="148"/>
    </location>
</feature>
<evidence type="ECO:0000256" key="1">
    <source>
        <dbReference type="SAM" id="Phobius"/>
    </source>
</evidence>
<keyword evidence="1" id="KW-0812">Transmembrane</keyword>
<accession>I0GQX3</accession>
<dbReference type="PROSITE" id="PS51257">
    <property type="entry name" value="PROKAR_LIPOPROTEIN"/>
    <property type="match status" value="1"/>
</dbReference>
<dbReference type="Pfam" id="PF13379">
    <property type="entry name" value="NMT1_2"/>
    <property type="match status" value="1"/>
</dbReference>
<dbReference type="Gene3D" id="3.40.190.10">
    <property type="entry name" value="Periplasmic binding protein-like II"/>
    <property type="match status" value="1"/>
</dbReference>
<keyword evidence="1" id="KW-1133">Transmembrane helix</keyword>
<dbReference type="EMBL" id="AP012292">
    <property type="protein sequence ID" value="BAL83160.1"/>
    <property type="molecule type" value="Genomic_DNA"/>
</dbReference>
<evidence type="ECO:0000256" key="2">
    <source>
        <dbReference type="SAM" id="SignalP"/>
    </source>
</evidence>
<name>I0GQX3_SELRL</name>
<dbReference type="RefSeq" id="WP_014424595.1">
    <property type="nucleotide sequence ID" value="NC_017068.1"/>
</dbReference>
<dbReference type="PANTHER" id="PTHR30024">
    <property type="entry name" value="ALIPHATIC SULFONATES-BINDING PROTEIN-RELATED"/>
    <property type="match status" value="1"/>
</dbReference>
<proteinExistence type="predicted"/>
<dbReference type="HOGENOM" id="CLU_1757557_0_0_9"/>
<evidence type="ECO:0008006" key="5">
    <source>
        <dbReference type="Google" id="ProtNLM"/>
    </source>
</evidence>
<feature type="transmembrane region" description="Helical" evidence="1">
    <location>
        <begin position="110"/>
        <end position="132"/>
    </location>
</feature>
<dbReference type="eggNOG" id="COG0715">
    <property type="taxonomic scope" value="Bacteria"/>
</dbReference>
<evidence type="ECO:0000313" key="4">
    <source>
        <dbReference type="Proteomes" id="UP000007887"/>
    </source>
</evidence>
<sequence>MRRLCLLFLLLAAVLTAGCSNPLADRSAQGSQGRTVRIAYLPITHALPLFAEKELLSADDNVQIELVKYGSWPELMDALNTGKVDGASVLIELAVKAREQGIGNNLRADWLMAAILTIGVLGLLLDGGVRLLEGRIYRLWGMKKGTSL</sequence>
<organism evidence="3 4">
    <name type="scientific">Selenomonas ruminantium subsp. lactilytica (strain NBRC 103574 / TAM6421)</name>
    <dbReference type="NCBI Taxonomy" id="927704"/>
    <lineage>
        <taxon>Bacteria</taxon>
        <taxon>Bacillati</taxon>
        <taxon>Bacillota</taxon>
        <taxon>Negativicutes</taxon>
        <taxon>Selenomonadales</taxon>
        <taxon>Selenomonadaceae</taxon>
        <taxon>Selenomonas</taxon>
    </lineage>
</organism>
<evidence type="ECO:0000313" key="3">
    <source>
        <dbReference type="EMBL" id="BAL83160.1"/>
    </source>
</evidence>
<dbReference type="KEGG" id="sri:SELR_14520"/>
<reference evidence="3 4" key="1">
    <citation type="submission" date="2011-10" db="EMBL/GenBank/DDBJ databases">
        <title>Whole genome sequence of Selenomonas ruminantium subsp. lactilytica TAM6421.</title>
        <authorList>
            <person name="Oguchi A."/>
            <person name="Ankai A."/>
            <person name="Kaneko J."/>
            <person name="Yamada-Narita S."/>
            <person name="Fukui S."/>
            <person name="Takahashi M."/>
            <person name="Onodera T."/>
            <person name="Kojima S."/>
            <person name="Fushimi T."/>
            <person name="Abe N."/>
            <person name="Kamio Y."/>
            <person name="Yamazaki S."/>
            <person name="Fujita N."/>
        </authorList>
    </citation>
    <scope>NUCLEOTIDE SEQUENCE [LARGE SCALE GENOMIC DNA]</scope>
    <source>
        <strain evidence="4">NBRC 103574 / TAM6421</strain>
    </source>
</reference>
<feature type="signal peptide" evidence="2">
    <location>
        <begin position="1"/>
        <end position="24"/>
    </location>
</feature>
<protein>
    <recommendedName>
        <fullName evidence="5">NitT/TauT family transport system substrate-binding protein</fullName>
    </recommendedName>
</protein>
<gene>
    <name evidence="3" type="ordered locus">SELR_14520</name>
</gene>
<keyword evidence="2" id="KW-0732">Signal</keyword>
<dbReference type="Proteomes" id="UP000007887">
    <property type="component" value="Chromosome"/>
</dbReference>
<dbReference type="SUPFAM" id="SSF53850">
    <property type="entry name" value="Periplasmic binding protein-like II"/>
    <property type="match status" value="1"/>
</dbReference>
<dbReference type="AlphaFoldDB" id="I0GQX3"/>
<dbReference type="PATRIC" id="fig|927704.6.peg.1502"/>